<name>A0AAN6NYQ3_9PEZI</name>
<comment type="caution">
    <text evidence="2">The sequence shown here is derived from an EMBL/GenBank/DDBJ whole genome shotgun (WGS) entry which is preliminary data.</text>
</comment>
<dbReference type="Proteomes" id="UP001303222">
    <property type="component" value="Unassembled WGS sequence"/>
</dbReference>
<evidence type="ECO:0000313" key="3">
    <source>
        <dbReference type="Proteomes" id="UP001303222"/>
    </source>
</evidence>
<sequence length="85" mass="9352">VQNYLQSYLVPEPRYKSHLALFESRKSYTRGPEASKAEQSKHGMGSTLTDPQRLSDSFGGTYKHLAHSSNRRPLAEPGSGDGLSS</sequence>
<feature type="region of interest" description="Disordered" evidence="1">
    <location>
        <begin position="25"/>
        <end position="85"/>
    </location>
</feature>
<feature type="compositionally biased region" description="Polar residues" evidence="1">
    <location>
        <begin position="46"/>
        <end position="55"/>
    </location>
</feature>
<reference evidence="2" key="2">
    <citation type="submission" date="2023-06" db="EMBL/GenBank/DDBJ databases">
        <authorList>
            <consortium name="Lawrence Berkeley National Laboratory"/>
            <person name="Mondo S.J."/>
            <person name="Hensen N."/>
            <person name="Bonometti L."/>
            <person name="Westerberg I."/>
            <person name="Brannstrom I.O."/>
            <person name="Guillou S."/>
            <person name="Cros-Aarteil S."/>
            <person name="Calhoun S."/>
            <person name="Haridas S."/>
            <person name="Kuo A."/>
            <person name="Pangilinan J."/>
            <person name="Riley R."/>
            <person name="Labutti K."/>
            <person name="Andreopoulos B."/>
            <person name="Lipzen A."/>
            <person name="Chen C."/>
            <person name="Yanf M."/>
            <person name="Daum C."/>
            <person name="Ng V."/>
            <person name="Clum A."/>
            <person name="Steindorff A."/>
            <person name="Ohm R."/>
            <person name="Martin F."/>
            <person name="Silar P."/>
            <person name="Natvig D."/>
            <person name="Lalanne C."/>
            <person name="Gautier V."/>
            <person name="Ament-Velasquez S.L."/>
            <person name="Kruys A."/>
            <person name="Hutchinson M.I."/>
            <person name="Powell A.J."/>
            <person name="Barry K."/>
            <person name="Miller A.N."/>
            <person name="Grigoriev I.V."/>
            <person name="Debuchy R."/>
            <person name="Gladieux P."/>
            <person name="Thoren M.H."/>
            <person name="Johannesson H."/>
        </authorList>
    </citation>
    <scope>NUCLEOTIDE SEQUENCE</scope>
    <source>
        <strain evidence="2">CBS 626.80</strain>
    </source>
</reference>
<dbReference type="AlphaFoldDB" id="A0AAN6NYQ3"/>
<evidence type="ECO:0000313" key="2">
    <source>
        <dbReference type="EMBL" id="KAK3954535.1"/>
    </source>
</evidence>
<reference evidence="2" key="1">
    <citation type="journal article" date="2023" name="Mol. Phylogenet. Evol.">
        <title>Genome-scale phylogeny and comparative genomics of the fungal order Sordariales.</title>
        <authorList>
            <person name="Hensen N."/>
            <person name="Bonometti L."/>
            <person name="Westerberg I."/>
            <person name="Brannstrom I.O."/>
            <person name="Guillou S."/>
            <person name="Cros-Aarteil S."/>
            <person name="Calhoun S."/>
            <person name="Haridas S."/>
            <person name="Kuo A."/>
            <person name="Mondo S."/>
            <person name="Pangilinan J."/>
            <person name="Riley R."/>
            <person name="LaButti K."/>
            <person name="Andreopoulos B."/>
            <person name="Lipzen A."/>
            <person name="Chen C."/>
            <person name="Yan M."/>
            <person name="Daum C."/>
            <person name="Ng V."/>
            <person name="Clum A."/>
            <person name="Steindorff A."/>
            <person name="Ohm R.A."/>
            <person name="Martin F."/>
            <person name="Silar P."/>
            <person name="Natvig D.O."/>
            <person name="Lalanne C."/>
            <person name="Gautier V."/>
            <person name="Ament-Velasquez S.L."/>
            <person name="Kruys A."/>
            <person name="Hutchinson M.I."/>
            <person name="Powell A.J."/>
            <person name="Barry K."/>
            <person name="Miller A.N."/>
            <person name="Grigoriev I.V."/>
            <person name="Debuchy R."/>
            <person name="Gladieux P."/>
            <person name="Hiltunen Thoren M."/>
            <person name="Johannesson H."/>
        </authorList>
    </citation>
    <scope>NUCLEOTIDE SEQUENCE</scope>
    <source>
        <strain evidence="2">CBS 626.80</strain>
    </source>
</reference>
<evidence type="ECO:0000256" key="1">
    <source>
        <dbReference type="SAM" id="MobiDB-lite"/>
    </source>
</evidence>
<keyword evidence="3" id="KW-1185">Reference proteome</keyword>
<dbReference type="EMBL" id="MU859088">
    <property type="protein sequence ID" value="KAK3954535.1"/>
    <property type="molecule type" value="Genomic_DNA"/>
</dbReference>
<protein>
    <submittedName>
        <fullName evidence="2">Uncharacterized protein</fullName>
    </submittedName>
</protein>
<organism evidence="2 3">
    <name type="scientific">Pseudoneurospora amorphoporcata</name>
    <dbReference type="NCBI Taxonomy" id="241081"/>
    <lineage>
        <taxon>Eukaryota</taxon>
        <taxon>Fungi</taxon>
        <taxon>Dikarya</taxon>
        <taxon>Ascomycota</taxon>
        <taxon>Pezizomycotina</taxon>
        <taxon>Sordariomycetes</taxon>
        <taxon>Sordariomycetidae</taxon>
        <taxon>Sordariales</taxon>
        <taxon>Sordariaceae</taxon>
        <taxon>Pseudoneurospora</taxon>
    </lineage>
</organism>
<feature type="non-terminal residue" evidence="2">
    <location>
        <position position="1"/>
    </location>
</feature>
<proteinExistence type="predicted"/>
<feature type="non-terminal residue" evidence="2">
    <location>
        <position position="85"/>
    </location>
</feature>
<accession>A0AAN6NYQ3</accession>
<gene>
    <name evidence="2" type="ORF">QBC32DRAFT_172476</name>
</gene>